<dbReference type="Proteomes" id="UP001283361">
    <property type="component" value="Unassembled WGS sequence"/>
</dbReference>
<feature type="domain" description="Integrase catalytic" evidence="1">
    <location>
        <begin position="1"/>
        <end position="70"/>
    </location>
</feature>
<keyword evidence="3" id="KW-1185">Reference proteome</keyword>
<protein>
    <recommendedName>
        <fullName evidence="1">Integrase catalytic domain-containing protein</fullName>
    </recommendedName>
</protein>
<dbReference type="PANTHER" id="PTHR37984:SF15">
    <property type="entry name" value="INTEGRASE CATALYTIC DOMAIN-CONTAINING PROTEIN"/>
    <property type="match status" value="1"/>
</dbReference>
<evidence type="ECO:0000313" key="2">
    <source>
        <dbReference type="EMBL" id="KAK3766689.1"/>
    </source>
</evidence>
<dbReference type="Gene3D" id="3.30.420.10">
    <property type="entry name" value="Ribonuclease H-like superfamily/Ribonuclease H"/>
    <property type="match status" value="1"/>
</dbReference>
<dbReference type="AlphaFoldDB" id="A0AAE0ZC52"/>
<dbReference type="InterPro" id="IPR001584">
    <property type="entry name" value="Integrase_cat-core"/>
</dbReference>
<reference evidence="2" key="1">
    <citation type="journal article" date="2023" name="G3 (Bethesda)">
        <title>A reference genome for the long-term kleptoplast-retaining sea slug Elysia crispata morphotype clarki.</title>
        <authorList>
            <person name="Eastman K.E."/>
            <person name="Pendleton A.L."/>
            <person name="Shaikh M.A."/>
            <person name="Suttiyut T."/>
            <person name="Ogas R."/>
            <person name="Tomko P."/>
            <person name="Gavelis G."/>
            <person name="Widhalm J.R."/>
            <person name="Wisecaver J.H."/>
        </authorList>
    </citation>
    <scope>NUCLEOTIDE SEQUENCE</scope>
    <source>
        <strain evidence="2">ECLA1</strain>
    </source>
</reference>
<dbReference type="InterPro" id="IPR012337">
    <property type="entry name" value="RNaseH-like_sf"/>
</dbReference>
<organism evidence="2 3">
    <name type="scientific">Elysia crispata</name>
    <name type="common">lettuce slug</name>
    <dbReference type="NCBI Taxonomy" id="231223"/>
    <lineage>
        <taxon>Eukaryota</taxon>
        <taxon>Metazoa</taxon>
        <taxon>Spiralia</taxon>
        <taxon>Lophotrochozoa</taxon>
        <taxon>Mollusca</taxon>
        <taxon>Gastropoda</taxon>
        <taxon>Heterobranchia</taxon>
        <taxon>Euthyneura</taxon>
        <taxon>Panpulmonata</taxon>
        <taxon>Sacoglossa</taxon>
        <taxon>Placobranchoidea</taxon>
        <taxon>Plakobranchidae</taxon>
        <taxon>Elysia</taxon>
    </lineage>
</organism>
<sequence length="158" mass="18265">MKKTRTTAYHPAGNGQTECYNKTMFGLLRTLTPAEKKNWPRLLPELVFWYNTTAYSTTGHSPYLLLFGREPWLPIDDFVESGWDHLHQRLRITYTRIARDWISYIVSFRIRIPSGELPHRLAEVSGSIRDPTLPEMGHTFGAEPRPNVIVTTDDHLTP</sequence>
<comment type="caution">
    <text evidence="2">The sequence shown here is derived from an EMBL/GenBank/DDBJ whole genome shotgun (WGS) entry which is preliminary data.</text>
</comment>
<dbReference type="PANTHER" id="PTHR37984">
    <property type="entry name" value="PROTEIN CBG26694"/>
    <property type="match status" value="1"/>
</dbReference>
<name>A0AAE0ZC52_9GAST</name>
<dbReference type="InterPro" id="IPR036397">
    <property type="entry name" value="RNaseH_sf"/>
</dbReference>
<dbReference type="InterPro" id="IPR050951">
    <property type="entry name" value="Retrovirus_Pol_polyprotein"/>
</dbReference>
<accession>A0AAE0ZC52</accession>
<gene>
    <name evidence="2" type="ORF">RRG08_042467</name>
</gene>
<dbReference type="GO" id="GO:0003676">
    <property type="term" value="F:nucleic acid binding"/>
    <property type="evidence" value="ECO:0007669"/>
    <property type="project" value="InterPro"/>
</dbReference>
<proteinExistence type="predicted"/>
<evidence type="ECO:0000313" key="3">
    <source>
        <dbReference type="Proteomes" id="UP001283361"/>
    </source>
</evidence>
<dbReference type="GO" id="GO:0015074">
    <property type="term" value="P:DNA integration"/>
    <property type="evidence" value="ECO:0007669"/>
    <property type="project" value="InterPro"/>
</dbReference>
<dbReference type="EMBL" id="JAWDGP010004208">
    <property type="protein sequence ID" value="KAK3766689.1"/>
    <property type="molecule type" value="Genomic_DNA"/>
</dbReference>
<dbReference type="SUPFAM" id="SSF53098">
    <property type="entry name" value="Ribonuclease H-like"/>
    <property type="match status" value="1"/>
</dbReference>
<evidence type="ECO:0000259" key="1">
    <source>
        <dbReference type="PROSITE" id="PS50994"/>
    </source>
</evidence>
<dbReference type="PROSITE" id="PS50994">
    <property type="entry name" value="INTEGRASE"/>
    <property type="match status" value="1"/>
</dbReference>